<keyword evidence="1" id="KW-0677">Repeat</keyword>
<dbReference type="OrthoDB" id="830519at2759"/>
<evidence type="ECO:0000256" key="1">
    <source>
        <dbReference type="ARBA" id="ARBA00022737"/>
    </source>
</evidence>
<dbReference type="PANTHER" id="PTHR47926">
    <property type="entry name" value="PENTATRICOPEPTIDE REPEAT-CONTAINING PROTEIN"/>
    <property type="match status" value="1"/>
</dbReference>
<dbReference type="AlphaFoldDB" id="A0A7J7ML98"/>
<accession>A0A7J7ML98</accession>
<dbReference type="EMBL" id="JACGCM010001406">
    <property type="protein sequence ID" value="KAF6155695.1"/>
    <property type="molecule type" value="Genomic_DNA"/>
</dbReference>
<dbReference type="NCBIfam" id="TIGR00756">
    <property type="entry name" value="PPR"/>
    <property type="match status" value="2"/>
</dbReference>
<gene>
    <name evidence="3" type="ORF">GIB67_007132</name>
</gene>
<dbReference type="PANTHER" id="PTHR47926:SF367">
    <property type="entry name" value="DYW DOMAIN-CONTAINING PROTEIN"/>
    <property type="match status" value="1"/>
</dbReference>
<dbReference type="Pfam" id="PF01535">
    <property type="entry name" value="PPR"/>
    <property type="match status" value="3"/>
</dbReference>
<dbReference type="InterPro" id="IPR002885">
    <property type="entry name" value="PPR_rpt"/>
</dbReference>
<sequence>MWADIDGWIEVSAKNKGTEKELIDLSSRHGYMAYALAVAVVVVQRRCTPLRRCLFYDFQITWNMILASYARDERIDVMGDLFEEIPKRDVIWWSTMIMAYAHWFCLSNEQGQFVYSSMNSVKFPMSVSIGAGLIDMYAKCGCIQMSKKVFSEMPRRVVWVWNVMISGLAMHDFGKEAVSLFKRFIREGVSPINATFIGILNACSRSGLVNDERHYFKLM</sequence>
<protein>
    <recommendedName>
        <fullName evidence="5">Pentatricopeptide repeat-containing protein</fullName>
    </recommendedName>
</protein>
<dbReference type="InterPro" id="IPR011990">
    <property type="entry name" value="TPR-like_helical_dom_sf"/>
</dbReference>
<evidence type="ECO:0008006" key="5">
    <source>
        <dbReference type="Google" id="ProtNLM"/>
    </source>
</evidence>
<reference evidence="3 4" key="1">
    <citation type="journal article" date="2020" name="IScience">
        <title>Genome Sequencing of the Endangered Kingdonia uniflora (Circaeasteraceae, Ranunculales) Reveals Potential Mechanisms of Evolutionary Specialization.</title>
        <authorList>
            <person name="Sun Y."/>
            <person name="Deng T."/>
            <person name="Zhang A."/>
            <person name="Moore M.J."/>
            <person name="Landis J.B."/>
            <person name="Lin N."/>
            <person name="Zhang H."/>
            <person name="Zhang X."/>
            <person name="Huang J."/>
            <person name="Zhang X."/>
            <person name="Sun H."/>
            <person name="Wang H."/>
        </authorList>
    </citation>
    <scope>NUCLEOTIDE SEQUENCE [LARGE SCALE GENOMIC DNA]</scope>
    <source>
        <strain evidence="3">TB1705</strain>
        <tissue evidence="3">Leaf</tissue>
    </source>
</reference>
<keyword evidence="4" id="KW-1185">Reference proteome</keyword>
<dbReference type="Proteomes" id="UP000541444">
    <property type="component" value="Unassembled WGS sequence"/>
</dbReference>
<organism evidence="3 4">
    <name type="scientific">Kingdonia uniflora</name>
    <dbReference type="NCBI Taxonomy" id="39325"/>
    <lineage>
        <taxon>Eukaryota</taxon>
        <taxon>Viridiplantae</taxon>
        <taxon>Streptophyta</taxon>
        <taxon>Embryophyta</taxon>
        <taxon>Tracheophyta</taxon>
        <taxon>Spermatophyta</taxon>
        <taxon>Magnoliopsida</taxon>
        <taxon>Ranunculales</taxon>
        <taxon>Circaeasteraceae</taxon>
        <taxon>Kingdonia</taxon>
    </lineage>
</organism>
<evidence type="ECO:0000313" key="3">
    <source>
        <dbReference type="EMBL" id="KAF6155695.1"/>
    </source>
</evidence>
<dbReference type="InterPro" id="IPR046960">
    <property type="entry name" value="PPR_At4g14850-like_plant"/>
</dbReference>
<comment type="caution">
    <text evidence="3">The sequence shown here is derived from an EMBL/GenBank/DDBJ whole genome shotgun (WGS) entry which is preliminary data.</text>
</comment>
<feature type="repeat" description="PPR" evidence="2">
    <location>
        <begin position="157"/>
        <end position="191"/>
    </location>
</feature>
<evidence type="ECO:0000256" key="2">
    <source>
        <dbReference type="PROSITE-ProRule" id="PRU00708"/>
    </source>
</evidence>
<name>A0A7J7ML98_9MAGN</name>
<dbReference type="GO" id="GO:0009451">
    <property type="term" value="P:RNA modification"/>
    <property type="evidence" value="ECO:0007669"/>
    <property type="project" value="InterPro"/>
</dbReference>
<dbReference type="PROSITE" id="PS51375">
    <property type="entry name" value="PPR"/>
    <property type="match status" value="1"/>
</dbReference>
<dbReference type="GO" id="GO:0003723">
    <property type="term" value="F:RNA binding"/>
    <property type="evidence" value="ECO:0007669"/>
    <property type="project" value="InterPro"/>
</dbReference>
<proteinExistence type="predicted"/>
<evidence type="ECO:0000313" key="4">
    <source>
        <dbReference type="Proteomes" id="UP000541444"/>
    </source>
</evidence>
<dbReference type="Gene3D" id="1.25.40.10">
    <property type="entry name" value="Tetratricopeptide repeat domain"/>
    <property type="match status" value="2"/>
</dbReference>
<dbReference type="FunFam" id="1.25.40.10:FF:000031">
    <property type="entry name" value="Pentatricopeptide repeat-containing protein mitochondrial"/>
    <property type="match status" value="1"/>
</dbReference>